<dbReference type="CDD" id="cd10551">
    <property type="entry name" value="PsrB"/>
    <property type="match status" value="1"/>
</dbReference>
<evidence type="ECO:0000259" key="5">
    <source>
        <dbReference type="PROSITE" id="PS51379"/>
    </source>
</evidence>
<keyword evidence="2" id="KW-0479">Metal-binding</keyword>
<protein>
    <submittedName>
        <fullName evidence="6">Tetrathionate reductase subunit B</fullName>
    </submittedName>
</protein>
<evidence type="ECO:0000313" key="6">
    <source>
        <dbReference type="EMBL" id="PRR72550.1"/>
    </source>
</evidence>
<dbReference type="GO" id="GO:0051539">
    <property type="term" value="F:4 iron, 4 sulfur cluster binding"/>
    <property type="evidence" value="ECO:0007669"/>
    <property type="project" value="UniProtKB-KW"/>
</dbReference>
<dbReference type="PROSITE" id="PS51318">
    <property type="entry name" value="TAT"/>
    <property type="match status" value="1"/>
</dbReference>
<gene>
    <name evidence="6" type="primary">ttrB_4</name>
    <name evidence="6" type="ORF">MOHU_14790</name>
</gene>
<evidence type="ECO:0000256" key="4">
    <source>
        <dbReference type="ARBA" id="ARBA00023014"/>
    </source>
</evidence>
<dbReference type="PROSITE" id="PS51379">
    <property type="entry name" value="4FE4S_FER_2"/>
    <property type="match status" value="3"/>
</dbReference>
<feature type="domain" description="4Fe-4S ferredoxin-type" evidence="5">
    <location>
        <begin position="171"/>
        <end position="200"/>
    </location>
</feature>
<evidence type="ECO:0000256" key="1">
    <source>
        <dbReference type="ARBA" id="ARBA00022485"/>
    </source>
</evidence>
<reference evidence="6 7" key="1">
    <citation type="submission" date="2018-03" db="EMBL/GenBank/DDBJ databases">
        <title>Genome sequence of Moorella humiferrea DSM 23265.</title>
        <authorList>
            <person name="Poehlein A."/>
            <person name="Daniel R."/>
        </authorList>
    </citation>
    <scope>NUCLEOTIDE SEQUENCE [LARGE SCALE GENOMIC DNA]</scope>
    <source>
        <strain evidence="6 7">DSM 23265</strain>
    </source>
</reference>
<evidence type="ECO:0000256" key="2">
    <source>
        <dbReference type="ARBA" id="ARBA00022723"/>
    </source>
</evidence>
<dbReference type="PROSITE" id="PS00198">
    <property type="entry name" value="4FE4S_FER_1"/>
    <property type="match status" value="1"/>
</dbReference>
<keyword evidence="3" id="KW-0408">Iron</keyword>
<comment type="caution">
    <text evidence="6">The sequence shown here is derived from an EMBL/GenBank/DDBJ whole genome shotgun (WGS) entry which is preliminary data.</text>
</comment>
<dbReference type="InterPro" id="IPR017896">
    <property type="entry name" value="4Fe4S_Fe-S-bd"/>
</dbReference>
<keyword evidence="7" id="KW-1185">Reference proteome</keyword>
<dbReference type="Pfam" id="PF12797">
    <property type="entry name" value="Fer4_2"/>
    <property type="match status" value="1"/>
</dbReference>
<evidence type="ECO:0000313" key="7">
    <source>
        <dbReference type="Proteomes" id="UP000238415"/>
    </source>
</evidence>
<dbReference type="SUPFAM" id="SSF54862">
    <property type="entry name" value="4Fe-4S ferredoxins"/>
    <property type="match status" value="1"/>
</dbReference>
<dbReference type="GO" id="GO:0046872">
    <property type="term" value="F:metal ion binding"/>
    <property type="evidence" value="ECO:0007669"/>
    <property type="project" value="UniProtKB-KW"/>
</dbReference>
<dbReference type="InterPro" id="IPR017900">
    <property type="entry name" value="4Fe4S_Fe_S_CS"/>
</dbReference>
<accession>A0A2T0ART2</accession>
<organism evidence="6 7">
    <name type="scientific">Neomoorella humiferrea</name>
    <dbReference type="NCBI Taxonomy" id="676965"/>
    <lineage>
        <taxon>Bacteria</taxon>
        <taxon>Bacillati</taxon>
        <taxon>Bacillota</taxon>
        <taxon>Clostridia</taxon>
        <taxon>Neomoorellales</taxon>
        <taxon>Neomoorellaceae</taxon>
        <taxon>Neomoorella</taxon>
    </lineage>
</organism>
<dbReference type="EMBL" id="PVXM01000028">
    <property type="protein sequence ID" value="PRR72550.1"/>
    <property type="molecule type" value="Genomic_DNA"/>
</dbReference>
<feature type="domain" description="4Fe-4S ferredoxin-type" evidence="5">
    <location>
        <begin position="139"/>
        <end position="170"/>
    </location>
</feature>
<dbReference type="AlphaFoldDB" id="A0A2T0ART2"/>
<proteinExistence type="predicted"/>
<dbReference type="Proteomes" id="UP000238415">
    <property type="component" value="Unassembled WGS sequence"/>
</dbReference>
<dbReference type="OrthoDB" id="1722024at2"/>
<dbReference type="PANTHER" id="PTHR43177">
    <property type="entry name" value="PROTEIN NRFC"/>
    <property type="match status" value="1"/>
</dbReference>
<dbReference type="PANTHER" id="PTHR43177:SF3">
    <property type="entry name" value="PROTEIN NRFC HOMOLOG"/>
    <property type="match status" value="1"/>
</dbReference>
<keyword evidence="4" id="KW-0411">Iron-sulfur</keyword>
<dbReference type="Pfam" id="PF13247">
    <property type="entry name" value="Fer4_11"/>
    <property type="match status" value="2"/>
</dbReference>
<dbReference type="RefSeq" id="WP_106005446.1">
    <property type="nucleotide sequence ID" value="NZ_CP136419.1"/>
</dbReference>
<dbReference type="InterPro" id="IPR050954">
    <property type="entry name" value="ET_IronSulfur_Cluster-Binding"/>
</dbReference>
<keyword evidence="1" id="KW-0004">4Fe-4S</keyword>
<feature type="domain" description="4Fe-4S ferredoxin-type" evidence="5">
    <location>
        <begin position="94"/>
        <end position="123"/>
    </location>
</feature>
<dbReference type="Gene3D" id="3.30.70.20">
    <property type="match status" value="2"/>
</dbReference>
<name>A0A2T0ART2_9FIRM</name>
<sequence>MVDKEGREIREPVSRREFLVKTATSMVLGAVTLGALSRTPAYAGDTAAVPAAGSDSRATAVKEWPVNGDWENRIRRLEQDLERALGKPVEQRKWGMVIDLRRCVGCRACTVACKAENHLPPGVVYRPVMEEERGTYPEVQRRFLPRPCMHCEKPPCVAVCPVKATYKRPDGIVAIDYNRCIGCRYCLAACPYGARSFDSGRFYTQDTPLLEPYESEPALEYGKQWPRQKGRSPIGNARKCTFCLHRLQAGQLPACVTTCLGGATCFGDLNDPRSMVREWLAREGLMRLKEELGTEPQVYYLT</sequence>
<evidence type="ECO:0000256" key="3">
    <source>
        <dbReference type="ARBA" id="ARBA00023004"/>
    </source>
</evidence>
<dbReference type="InterPro" id="IPR006311">
    <property type="entry name" value="TAT_signal"/>
</dbReference>